<dbReference type="OrthoDB" id="5455289at2"/>
<dbReference type="AlphaFoldDB" id="L0REQ5"/>
<evidence type="ECO:0000313" key="2">
    <source>
        <dbReference type="EMBL" id="CCO24692.1"/>
    </source>
</evidence>
<dbReference type="STRING" id="1121451.DESAM_22425"/>
<gene>
    <name evidence="2" type="ORF">DESAM_22425</name>
</gene>
<proteinExistence type="predicted"/>
<name>L0REQ5_9BACT</name>
<dbReference type="PATRIC" id="fig|1121451.3.peg.2639"/>
<keyword evidence="1" id="KW-0732">Signal</keyword>
<organism evidence="2 3">
    <name type="scientific">Maridesulfovibrio hydrothermalis AM13 = DSM 14728</name>
    <dbReference type="NCBI Taxonomy" id="1121451"/>
    <lineage>
        <taxon>Bacteria</taxon>
        <taxon>Pseudomonadati</taxon>
        <taxon>Thermodesulfobacteriota</taxon>
        <taxon>Desulfovibrionia</taxon>
        <taxon>Desulfovibrionales</taxon>
        <taxon>Desulfovibrionaceae</taxon>
        <taxon>Maridesulfovibrio</taxon>
    </lineage>
</organism>
<dbReference type="KEGG" id="dhy:DESAM_22425"/>
<protein>
    <submittedName>
        <fullName evidence="2">Uncharacterized protein</fullName>
    </submittedName>
</protein>
<evidence type="ECO:0000256" key="1">
    <source>
        <dbReference type="SAM" id="SignalP"/>
    </source>
</evidence>
<evidence type="ECO:0000313" key="3">
    <source>
        <dbReference type="Proteomes" id="UP000010808"/>
    </source>
</evidence>
<dbReference type="Proteomes" id="UP000010808">
    <property type="component" value="Chromosome"/>
</dbReference>
<accession>L0REQ5</accession>
<dbReference type="HOGENOM" id="CLU_1425889_0_0_7"/>
<dbReference type="eggNOG" id="ENOG5031809">
    <property type="taxonomic scope" value="Bacteria"/>
</dbReference>
<sequence>MKKILLLLTLAAIFVFTSISTVLAQDTPFKSYSFTKKKASAQWSARKTYVIGKNRRLGLFNNRNKRYPSQTVLSISNLPDGKSVDVKLDVIFVGSWDNEGKLADRFTVTVLNGPIVLDMRKFPCTLIDSDDTKPLNNNGFVQVGERDRAYWIKPLSFEISPDLIKNNELKLEFKGYLTGRKTEFWAIDNVQIFVN</sequence>
<dbReference type="RefSeq" id="WP_015337292.1">
    <property type="nucleotide sequence ID" value="NC_020055.1"/>
</dbReference>
<feature type="signal peptide" evidence="1">
    <location>
        <begin position="1"/>
        <end position="24"/>
    </location>
</feature>
<dbReference type="EMBL" id="FO203522">
    <property type="protein sequence ID" value="CCO24692.1"/>
    <property type="molecule type" value="Genomic_DNA"/>
</dbReference>
<reference evidence="2 3" key="1">
    <citation type="submission" date="2012-10" db="EMBL/GenBank/DDBJ databases">
        <authorList>
            <person name="Genoscope - CEA"/>
        </authorList>
    </citation>
    <scope>NUCLEOTIDE SEQUENCE [LARGE SCALE GENOMIC DNA]</scope>
    <source>
        <strain evidence="3">AM13 / DSM 14728</strain>
    </source>
</reference>
<keyword evidence="3" id="KW-1185">Reference proteome</keyword>
<feature type="chain" id="PRO_5003947296" evidence="1">
    <location>
        <begin position="25"/>
        <end position="195"/>
    </location>
</feature>